<dbReference type="OMA" id="YVTLWIN"/>
<gene>
    <name evidence="3" type="primary">TMEM268</name>
</gene>
<keyword evidence="1" id="KW-1133">Transmembrane helix</keyword>
<dbReference type="AlphaFoldDB" id="A0A6P9CKW1"/>
<keyword evidence="2" id="KW-1185">Reference proteome</keyword>
<dbReference type="RefSeq" id="XP_034280505.1">
    <property type="nucleotide sequence ID" value="XM_034424614.2"/>
</dbReference>
<keyword evidence="1" id="KW-0472">Membrane</keyword>
<proteinExistence type="predicted"/>
<reference evidence="3" key="1">
    <citation type="submission" date="2025-08" db="UniProtKB">
        <authorList>
            <consortium name="RefSeq"/>
        </authorList>
    </citation>
    <scope>IDENTIFICATION</scope>
    <source>
        <tissue evidence="3">Blood</tissue>
    </source>
</reference>
<sequence length="357" mass="40121">MICGGNQVKDSDEEGGGGGGGGLPFSITYCWNKGKEHPDFCRNDISNGEVLMVVTACKPRGSLPPVVMNSWEEKLKTLGIEVTEDQWETLIQRAVLEPEMRTYLSYNSRGIRMAIAAIVYVTLWINLYSVLQIFSVGQSWKVSVLVTVVALLAAVAILVIIHHYQRKMNVNTDMRLMAANEAFMKLGFMVGMTNIPDKNCAVPQLWFVRFDVGPCLQSLTDSLATLERSQESALKRHLEDVGIVVETAILPTWENQLNDSLEESSLLPETKKKGGRNFMARREFLRLIPDRTPETMAQQLLTIFSSYYVRLLVSGQLPEVHAGQHETIGQKPCLCQFVKTRLLGKELSGFRQRWTFC</sequence>
<dbReference type="Proteomes" id="UP001652622">
    <property type="component" value="Unplaced"/>
</dbReference>
<evidence type="ECO:0000313" key="2">
    <source>
        <dbReference type="Proteomes" id="UP001652622"/>
    </source>
</evidence>
<dbReference type="GeneID" id="117669852"/>
<dbReference type="OrthoDB" id="8250049at2759"/>
<evidence type="ECO:0000313" key="3">
    <source>
        <dbReference type="RefSeq" id="XP_034280505.1"/>
    </source>
</evidence>
<feature type="transmembrane region" description="Helical" evidence="1">
    <location>
        <begin position="140"/>
        <end position="161"/>
    </location>
</feature>
<feature type="transmembrane region" description="Helical" evidence="1">
    <location>
        <begin position="110"/>
        <end position="134"/>
    </location>
</feature>
<dbReference type="PANTHER" id="PTHR31193:SF1">
    <property type="entry name" value="TRANSMEMBRANE PROTEIN 268"/>
    <property type="match status" value="1"/>
</dbReference>
<dbReference type="InParanoid" id="A0A6P9CKW1"/>
<protein>
    <submittedName>
        <fullName evidence="3">Transmembrane protein 268</fullName>
    </submittedName>
</protein>
<dbReference type="Pfam" id="PF14800">
    <property type="entry name" value="DUF4481"/>
    <property type="match status" value="1"/>
</dbReference>
<evidence type="ECO:0000256" key="1">
    <source>
        <dbReference type="SAM" id="Phobius"/>
    </source>
</evidence>
<accession>A0A6P9CKW1</accession>
<keyword evidence="1 3" id="KW-0812">Transmembrane</keyword>
<dbReference type="PANTHER" id="PTHR31193">
    <property type="entry name" value="TRANSMEMBRANE PROTEIN C9ORF91"/>
    <property type="match status" value="1"/>
</dbReference>
<dbReference type="KEGG" id="pgut:117669852"/>
<name>A0A6P9CKW1_PANGU</name>
<organism evidence="2 3">
    <name type="scientific">Pantherophis guttatus</name>
    <name type="common">Corn snake</name>
    <name type="synonym">Elaphe guttata</name>
    <dbReference type="NCBI Taxonomy" id="94885"/>
    <lineage>
        <taxon>Eukaryota</taxon>
        <taxon>Metazoa</taxon>
        <taxon>Chordata</taxon>
        <taxon>Craniata</taxon>
        <taxon>Vertebrata</taxon>
        <taxon>Euteleostomi</taxon>
        <taxon>Lepidosauria</taxon>
        <taxon>Squamata</taxon>
        <taxon>Bifurcata</taxon>
        <taxon>Unidentata</taxon>
        <taxon>Episquamata</taxon>
        <taxon>Toxicofera</taxon>
        <taxon>Serpentes</taxon>
        <taxon>Colubroidea</taxon>
        <taxon>Colubridae</taxon>
        <taxon>Colubrinae</taxon>
        <taxon>Pantherophis</taxon>
    </lineage>
</organism>
<dbReference type="CTD" id="203197"/>
<dbReference type="InterPro" id="IPR028054">
    <property type="entry name" value="DUF4481"/>
</dbReference>